<accession>A0A1I7DN16</accession>
<dbReference type="InterPro" id="IPR003439">
    <property type="entry name" value="ABC_transporter-like_ATP-bd"/>
</dbReference>
<dbReference type="Proteomes" id="UP000183371">
    <property type="component" value="Unassembled WGS sequence"/>
</dbReference>
<name>A0A1I7DN16_9HYPH</name>
<sequence length="254" mass="28090">MINSPLLSLNNISKTFENGTTAIDRFDLDVRAGEFLSILGPSGCGKSTILRLISGLEEPSSGEIVRSGQGEVGFVFQEPTLLPWANTFENVYWPLKVKGVSKRDAKDRVEEALGMVGLCNFATHMPSELSGGMKMRVSIARALVTKPKLLLMDEPFAALDEITRNKLNDDLLELKSTHDWTILFVTHSVYESVFLSSRIVVMAAGPGRITHDMTLDASYPRSLNYRMESQYAAYCREAVDALEQAMGHRIKVSA</sequence>
<comment type="similarity">
    <text evidence="1">Belongs to the ABC transporter superfamily.</text>
</comment>
<dbReference type="PANTHER" id="PTHR42788:SF19">
    <property type="entry name" value="ALIPHATIC SULFONATES IMPORT ATP-BINDING PROTEIN SSUB 2"/>
    <property type="match status" value="1"/>
</dbReference>
<dbReference type="PROSITE" id="PS00211">
    <property type="entry name" value="ABC_TRANSPORTER_1"/>
    <property type="match status" value="1"/>
</dbReference>
<organism evidence="6 7">
    <name type="scientific">Pseudovibrio denitrificans</name>
    <dbReference type="NCBI Taxonomy" id="258256"/>
    <lineage>
        <taxon>Bacteria</taxon>
        <taxon>Pseudomonadati</taxon>
        <taxon>Pseudomonadota</taxon>
        <taxon>Alphaproteobacteria</taxon>
        <taxon>Hyphomicrobiales</taxon>
        <taxon>Stappiaceae</taxon>
        <taxon>Pseudovibrio</taxon>
    </lineage>
</organism>
<dbReference type="GO" id="GO:0005524">
    <property type="term" value="F:ATP binding"/>
    <property type="evidence" value="ECO:0007669"/>
    <property type="project" value="UniProtKB-KW"/>
</dbReference>
<dbReference type="InterPro" id="IPR050166">
    <property type="entry name" value="ABC_transporter_ATP-bind"/>
</dbReference>
<dbReference type="CDD" id="cd03293">
    <property type="entry name" value="ABC_NrtD_SsuB_transporters"/>
    <property type="match status" value="1"/>
</dbReference>
<reference evidence="7" key="1">
    <citation type="submission" date="2016-10" db="EMBL/GenBank/DDBJ databases">
        <authorList>
            <person name="Varghese N."/>
            <person name="Submissions S."/>
        </authorList>
    </citation>
    <scope>NUCLEOTIDE SEQUENCE [LARGE SCALE GENOMIC DNA]</scope>
    <source>
        <strain evidence="7">DSM 17465</strain>
    </source>
</reference>
<feature type="domain" description="ABC transporter" evidence="5">
    <location>
        <begin position="7"/>
        <end position="229"/>
    </location>
</feature>
<evidence type="ECO:0000259" key="5">
    <source>
        <dbReference type="PROSITE" id="PS50893"/>
    </source>
</evidence>
<keyword evidence="4 6" id="KW-0067">ATP-binding</keyword>
<evidence type="ECO:0000256" key="2">
    <source>
        <dbReference type="ARBA" id="ARBA00022448"/>
    </source>
</evidence>
<proteinExistence type="inferred from homology"/>
<protein>
    <submittedName>
        <fullName evidence="6">NitT/TauT family transport system ATP-binding protein</fullName>
    </submittedName>
</protein>
<evidence type="ECO:0000256" key="3">
    <source>
        <dbReference type="ARBA" id="ARBA00022741"/>
    </source>
</evidence>
<dbReference type="SUPFAM" id="SSF52540">
    <property type="entry name" value="P-loop containing nucleoside triphosphate hydrolases"/>
    <property type="match status" value="1"/>
</dbReference>
<evidence type="ECO:0000256" key="1">
    <source>
        <dbReference type="ARBA" id="ARBA00005417"/>
    </source>
</evidence>
<gene>
    <name evidence="6" type="ORF">SAMN05444141_109205</name>
</gene>
<evidence type="ECO:0000313" key="6">
    <source>
        <dbReference type="EMBL" id="SFU13070.1"/>
    </source>
</evidence>
<dbReference type="SMART" id="SM00382">
    <property type="entry name" value="AAA"/>
    <property type="match status" value="1"/>
</dbReference>
<dbReference type="InterPro" id="IPR017871">
    <property type="entry name" value="ABC_transporter-like_CS"/>
</dbReference>
<dbReference type="PROSITE" id="PS50893">
    <property type="entry name" value="ABC_TRANSPORTER_2"/>
    <property type="match status" value="1"/>
</dbReference>
<dbReference type="Gene3D" id="3.40.50.300">
    <property type="entry name" value="P-loop containing nucleotide triphosphate hydrolases"/>
    <property type="match status" value="1"/>
</dbReference>
<keyword evidence="3" id="KW-0547">Nucleotide-binding</keyword>
<evidence type="ECO:0000256" key="4">
    <source>
        <dbReference type="ARBA" id="ARBA00022840"/>
    </source>
</evidence>
<evidence type="ECO:0000313" key="7">
    <source>
        <dbReference type="Proteomes" id="UP000183371"/>
    </source>
</evidence>
<dbReference type="GO" id="GO:0016887">
    <property type="term" value="F:ATP hydrolysis activity"/>
    <property type="evidence" value="ECO:0007669"/>
    <property type="project" value="InterPro"/>
</dbReference>
<dbReference type="InterPro" id="IPR027417">
    <property type="entry name" value="P-loop_NTPase"/>
</dbReference>
<dbReference type="PANTHER" id="PTHR42788">
    <property type="entry name" value="TAURINE IMPORT ATP-BINDING PROTEIN-RELATED"/>
    <property type="match status" value="1"/>
</dbReference>
<keyword evidence="7" id="KW-1185">Reference proteome</keyword>
<dbReference type="EMBL" id="FPBD01000009">
    <property type="protein sequence ID" value="SFU13070.1"/>
    <property type="molecule type" value="Genomic_DNA"/>
</dbReference>
<dbReference type="InterPro" id="IPR003593">
    <property type="entry name" value="AAA+_ATPase"/>
</dbReference>
<keyword evidence="2" id="KW-0813">Transport</keyword>
<dbReference type="RefSeq" id="WP_054783512.1">
    <property type="nucleotide sequence ID" value="NZ_FPBD01000009.1"/>
</dbReference>
<dbReference type="Pfam" id="PF00005">
    <property type="entry name" value="ABC_tran"/>
    <property type="match status" value="1"/>
</dbReference>
<dbReference type="AlphaFoldDB" id="A0A1I7DN16"/>